<sequence length="206" mass="22739">MLLLNVADEDFGNDFLSSWKVPKSGKNTMDFDIESVPKSSKKFTFDNLDDFGLDGAFDKMPSFKMGMSDLDFSSPLKKKSKHSSSNGNDLSEGKKETEKDPFFSFDFNEEIRNVKPALVNESGTFSLLSKSANTKASRPPQVTSETTLNQLSGAHNVIKKTNTHPTDLKRELKHAQPEKLKITSGKPYCKPGLQGLSTTSLNAKHG</sequence>
<evidence type="ECO:0000313" key="1">
    <source>
        <dbReference type="EnsemblPlants" id="AVESA.00010b.r2.UnG1421600.1.CDS"/>
    </source>
</evidence>
<protein>
    <submittedName>
        <fullName evidence="1">Uncharacterized protein</fullName>
    </submittedName>
</protein>
<proteinExistence type="predicted"/>
<dbReference type="EnsemblPlants" id="AVESA.00010b.r2.UnG1421600.1">
    <property type="protein sequence ID" value="AVESA.00010b.r2.UnG1421600.1.CDS"/>
    <property type="gene ID" value="AVESA.00010b.r2.UnG1421600"/>
</dbReference>
<reference evidence="1" key="1">
    <citation type="submission" date="2025-09" db="UniProtKB">
        <authorList>
            <consortium name="EnsemblPlants"/>
        </authorList>
    </citation>
    <scope>IDENTIFICATION</scope>
</reference>
<name>A0ACD6AMZ2_AVESA</name>
<evidence type="ECO:0000313" key="2">
    <source>
        <dbReference type="Proteomes" id="UP001732700"/>
    </source>
</evidence>
<accession>A0ACD6AMZ2</accession>
<dbReference type="Proteomes" id="UP001732700">
    <property type="component" value="Unassembled WGS sequence"/>
</dbReference>
<organism evidence="1 2">
    <name type="scientific">Avena sativa</name>
    <name type="common">Oat</name>
    <dbReference type="NCBI Taxonomy" id="4498"/>
    <lineage>
        <taxon>Eukaryota</taxon>
        <taxon>Viridiplantae</taxon>
        <taxon>Streptophyta</taxon>
        <taxon>Embryophyta</taxon>
        <taxon>Tracheophyta</taxon>
        <taxon>Spermatophyta</taxon>
        <taxon>Magnoliopsida</taxon>
        <taxon>Liliopsida</taxon>
        <taxon>Poales</taxon>
        <taxon>Poaceae</taxon>
        <taxon>BOP clade</taxon>
        <taxon>Pooideae</taxon>
        <taxon>Poodae</taxon>
        <taxon>Poeae</taxon>
        <taxon>Poeae Chloroplast Group 1 (Aveneae type)</taxon>
        <taxon>Aveninae</taxon>
        <taxon>Avena</taxon>
    </lineage>
</organism>
<keyword evidence="2" id="KW-1185">Reference proteome</keyword>